<dbReference type="InterPro" id="IPR011008">
    <property type="entry name" value="Dimeric_a/b-barrel"/>
</dbReference>
<keyword evidence="2" id="KW-0560">Oxidoreductase</keyword>
<dbReference type="PROSITE" id="PS51725">
    <property type="entry name" value="ABM"/>
    <property type="match status" value="1"/>
</dbReference>
<dbReference type="PANTHER" id="PTHR33336">
    <property type="entry name" value="QUINOL MONOOXYGENASE YGIN-RELATED"/>
    <property type="match status" value="1"/>
</dbReference>
<dbReference type="SUPFAM" id="SSF54909">
    <property type="entry name" value="Dimeric alpha+beta barrel"/>
    <property type="match status" value="1"/>
</dbReference>
<dbReference type="Proteomes" id="UP000316747">
    <property type="component" value="Unassembled WGS sequence"/>
</dbReference>
<dbReference type="InterPro" id="IPR050744">
    <property type="entry name" value="AI-2_Isomerase_LsrG"/>
</dbReference>
<evidence type="ECO:0000259" key="1">
    <source>
        <dbReference type="PROSITE" id="PS51725"/>
    </source>
</evidence>
<evidence type="ECO:0000313" key="2">
    <source>
        <dbReference type="EMBL" id="TQM54566.1"/>
    </source>
</evidence>
<dbReference type="PANTHER" id="PTHR33336:SF3">
    <property type="entry name" value="ABM DOMAIN-CONTAINING PROTEIN"/>
    <property type="match status" value="1"/>
</dbReference>
<dbReference type="EMBL" id="VFPM01000006">
    <property type="protein sequence ID" value="TQM54566.1"/>
    <property type="molecule type" value="Genomic_DNA"/>
</dbReference>
<proteinExistence type="predicted"/>
<organism evidence="2 3">
    <name type="scientific">Humibacillus xanthopallidus</name>
    <dbReference type="NCBI Taxonomy" id="412689"/>
    <lineage>
        <taxon>Bacteria</taxon>
        <taxon>Bacillati</taxon>
        <taxon>Actinomycetota</taxon>
        <taxon>Actinomycetes</taxon>
        <taxon>Micrococcales</taxon>
        <taxon>Intrasporangiaceae</taxon>
        <taxon>Humibacillus</taxon>
    </lineage>
</organism>
<dbReference type="Gene3D" id="3.30.70.100">
    <property type="match status" value="1"/>
</dbReference>
<dbReference type="GO" id="GO:0004497">
    <property type="term" value="F:monooxygenase activity"/>
    <property type="evidence" value="ECO:0007669"/>
    <property type="project" value="UniProtKB-KW"/>
</dbReference>
<name>A0A543H891_9MICO</name>
<dbReference type="OrthoDB" id="5080511at2"/>
<dbReference type="AlphaFoldDB" id="A0A543H891"/>
<dbReference type="Pfam" id="PF03992">
    <property type="entry name" value="ABM"/>
    <property type="match status" value="1"/>
</dbReference>
<accession>A0A543H891</accession>
<keyword evidence="3" id="KW-1185">Reference proteome</keyword>
<evidence type="ECO:0000313" key="3">
    <source>
        <dbReference type="Proteomes" id="UP000316747"/>
    </source>
</evidence>
<gene>
    <name evidence="2" type="ORF">FBY41_4603</name>
</gene>
<dbReference type="InterPro" id="IPR007138">
    <property type="entry name" value="ABM_dom"/>
</dbReference>
<dbReference type="RefSeq" id="WP_141847558.1">
    <property type="nucleotide sequence ID" value="NZ_VFPM01000006.1"/>
</dbReference>
<protein>
    <submittedName>
        <fullName evidence="2">Quinol monooxygenase YgiN</fullName>
    </submittedName>
</protein>
<reference evidence="2 3" key="1">
    <citation type="submission" date="2019-06" db="EMBL/GenBank/DDBJ databases">
        <title>Genome sequencing of plant associated microbes to promote plant fitness in Sorghum bicolor and Oryza sativa.</title>
        <authorList>
            <person name="Coleman-Derr D."/>
        </authorList>
    </citation>
    <scope>NUCLEOTIDE SEQUENCE [LARGE SCALE GENOMIC DNA]</scope>
    <source>
        <strain evidence="2 3">KV-663</strain>
    </source>
</reference>
<feature type="domain" description="ABM" evidence="1">
    <location>
        <begin position="12"/>
        <end position="100"/>
    </location>
</feature>
<sequence>MSTPTDDNRDLLTVIAYMRAAEGKTDELRAALEALIEPTSQEEGYVNYDLHQGVEDPRFFAFYENWHSGDHLDAHLAAPHLVDFANTMGDLLDENGLTVNRVRRIA</sequence>
<keyword evidence="2" id="KW-0503">Monooxygenase</keyword>
<comment type="caution">
    <text evidence="2">The sequence shown here is derived from an EMBL/GenBank/DDBJ whole genome shotgun (WGS) entry which is preliminary data.</text>
</comment>